<dbReference type="AlphaFoldDB" id="A0AA43UDI2"/>
<keyword evidence="1" id="KW-0812">Transmembrane</keyword>
<dbReference type="EMBL" id="JAUNQW010000046">
    <property type="protein sequence ID" value="MDO5457970.1"/>
    <property type="molecule type" value="Genomic_DNA"/>
</dbReference>
<name>A0AA43UDI2_9LACT</name>
<feature type="transmembrane region" description="Helical" evidence="1">
    <location>
        <begin position="28"/>
        <end position="47"/>
    </location>
</feature>
<accession>A0AA43UDI2</accession>
<keyword evidence="3" id="KW-1185">Reference proteome</keyword>
<keyword evidence="1" id="KW-0472">Membrane</keyword>
<dbReference type="Pfam" id="PF14079">
    <property type="entry name" value="DUF4260"/>
    <property type="match status" value="1"/>
</dbReference>
<dbReference type="InterPro" id="IPR025356">
    <property type="entry name" value="DUF4260"/>
</dbReference>
<evidence type="ECO:0000256" key="1">
    <source>
        <dbReference type="SAM" id="Phobius"/>
    </source>
</evidence>
<reference evidence="2" key="1">
    <citation type="submission" date="2023-07" db="EMBL/GenBank/DDBJ databases">
        <title>Between Cages and Wild: Unraveling the Impact of Captivity on Animal Microbiomes and Antimicrobial Resistance.</title>
        <authorList>
            <person name="Schmartz G.P."/>
            <person name="Rehner J."/>
            <person name="Schuff M.J."/>
            <person name="Becker S.L."/>
            <person name="Kravczyk M."/>
            <person name="Gurevich A."/>
            <person name="Francke R."/>
            <person name="Mueller R."/>
            <person name="Keller V."/>
            <person name="Keller A."/>
        </authorList>
    </citation>
    <scope>NUCLEOTIDE SEQUENCE</scope>
    <source>
        <strain evidence="2">S39M_St_73</strain>
    </source>
</reference>
<evidence type="ECO:0000313" key="3">
    <source>
        <dbReference type="Proteomes" id="UP001171751"/>
    </source>
</evidence>
<sequence>MNKVLLHIEGLAVFAFSLYFYWLNDLSWLLFLLLILAPDLSMAGYMINNRIGALIYNIFHTYTLSLLTILLGWLLSAPTVLAVGLIWTAHIGMDRMAGYGLKFPSDFKHNHLNQM</sequence>
<organism evidence="2 3">
    <name type="scientific">Atopococcus tabaci</name>
    <dbReference type="NCBI Taxonomy" id="269774"/>
    <lineage>
        <taxon>Bacteria</taxon>
        <taxon>Bacillati</taxon>
        <taxon>Bacillota</taxon>
        <taxon>Bacilli</taxon>
        <taxon>Lactobacillales</taxon>
        <taxon>Carnobacteriaceae</taxon>
        <taxon>Atopococcus</taxon>
    </lineage>
</organism>
<keyword evidence="1" id="KW-1133">Transmembrane helix</keyword>
<evidence type="ECO:0000313" key="2">
    <source>
        <dbReference type="EMBL" id="MDO5457970.1"/>
    </source>
</evidence>
<proteinExistence type="predicted"/>
<dbReference type="Proteomes" id="UP001171751">
    <property type="component" value="Unassembled WGS sequence"/>
</dbReference>
<feature type="transmembrane region" description="Helical" evidence="1">
    <location>
        <begin position="59"/>
        <end position="87"/>
    </location>
</feature>
<feature type="transmembrane region" description="Helical" evidence="1">
    <location>
        <begin position="5"/>
        <end position="22"/>
    </location>
</feature>
<protein>
    <submittedName>
        <fullName evidence="2">DUF4260 domain-containing protein</fullName>
    </submittedName>
</protein>
<comment type="caution">
    <text evidence="2">The sequence shown here is derived from an EMBL/GenBank/DDBJ whole genome shotgun (WGS) entry which is preliminary data.</text>
</comment>
<gene>
    <name evidence="2" type="ORF">Q4F26_06440</name>
</gene>